<feature type="region of interest" description="Disordered" evidence="1">
    <location>
        <begin position="17"/>
        <end position="45"/>
    </location>
</feature>
<proteinExistence type="predicted"/>
<dbReference type="EMBL" id="JAMZMK010005397">
    <property type="protein sequence ID" value="KAI7753561.1"/>
    <property type="molecule type" value="Genomic_DNA"/>
</dbReference>
<name>A0AAD5D7L8_AMBAR</name>
<keyword evidence="2" id="KW-0472">Membrane</keyword>
<evidence type="ECO:0000256" key="2">
    <source>
        <dbReference type="SAM" id="Phobius"/>
    </source>
</evidence>
<dbReference type="PANTHER" id="PTHR35490">
    <property type="entry name" value="BACTERIOPHAGE N4 ADSORPTION B PROTEIN"/>
    <property type="match status" value="1"/>
</dbReference>
<organism evidence="3 4">
    <name type="scientific">Ambrosia artemisiifolia</name>
    <name type="common">Common ragweed</name>
    <dbReference type="NCBI Taxonomy" id="4212"/>
    <lineage>
        <taxon>Eukaryota</taxon>
        <taxon>Viridiplantae</taxon>
        <taxon>Streptophyta</taxon>
        <taxon>Embryophyta</taxon>
        <taxon>Tracheophyta</taxon>
        <taxon>Spermatophyta</taxon>
        <taxon>Magnoliopsida</taxon>
        <taxon>eudicotyledons</taxon>
        <taxon>Gunneridae</taxon>
        <taxon>Pentapetalae</taxon>
        <taxon>asterids</taxon>
        <taxon>campanulids</taxon>
        <taxon>Asterales</taxon>
        <taxon>Asteraceae</taxon>
        <taxon>Asteroideae</taxon>
        <taxon>Heliantheae alliance</taxon>
        <taxon>Heliantheae</taxon>
        <taxon>Ambrosia</taxon>
    </lineage>
</organism>
<feature type="transmembrane region" description="Helical" evidence="2">
    <location>
        <begin position="337"/>
        <end position="358"/>
    </location>
</feature>
<keyword evidence="2" id="KW-1133">Transmembrane helix</keyword>
<sequence length="376" mass="41814">MPTFTTIALQNLLEHRIPTTLKPPQNPQQEKQNQVEEEEEEDGKLKGRKRLNHIYISPALYTTPQPTPILDYPASGSVSPSPYVFNRKGRGGGKSVNRRIDGFEVRGGNEEDELVESGLFDGVGENENCLVEGEDEDEEFGDTRCDSMSVGSSGDLNDSGRIGSVVSNQIGEFYDATEDFSSDGSMLSCRGNIESELHTARANLLEEIEKRKAAEDDVAAMSIHWHTVSKILLSQTGVTSSSNDSSTTRFDINAIKQFSEEVIVARFVAEAMGKAEARAEAELAAQVIIGSKDKEISRLQDRLQYYEAMIHEMSQNNLESMEVARRRREKKRGQRKWLWRCIGVSIAIGASVIAYSYAPHHHRSLETVNDTQQQAG</sequence>
<dbReference type="PANTHER" id="PTHR35490:SF3">
    <property type="entry name" value="(WILD MALAYSIAN BANANA) HYPOTHETICAL PROTEIN"/>
    <property type="match status" value="1"/>
</dbReference>
<evidence type="ECO:0000313" key="4">
    <source>
        <dbReference type="Proteomes" id="UP001206925"/>
    </source>
</evidence>
<evidence type="ECO:0000313" key="3">
    <source>
        <dbReference type="EMBL" id="KAI7753561.1"/>
    </source>
</evidence>
<protein>
    <submittedName>
        <fullName evidence="3">Uncharacterized protein</fullName>
    </submittedName>
</protein>
<reference evidence="3" key="1">
    <citation type="submission" date="2022-06" db="EMBL/GenBank/DDBJ databases">
        <title>Uncovering the hologenomic basis of an extraordinary plant invasion.</title>
        <authorList>
            <person name="Bieker V.C."/>
            <person name="Martin M.D."/>
            <person name="Gilbert T."/>
            <person name="Hodgins K."/>
            <person name="Battlay P."/>
            <person name="Petersen B."/>
            <person name="Wilson J."/>
        </authorList>
    </citation>
    <scope>NUCLEOTIDE SEQUENCE</scope>
    <source>
        <strain evidence="3">AA19_3_7</strain>
        <tissue evidence="3">Leaf</tissue>
    </source>
</reference>
<accession>A0AAD5D7L8</accession>
<dbReference type="Proteomes" id="UP001206925">
    <property type="component" value="Unassembled WGS sequence"/>
</dbReference>
<keyword evidence="2" id="KW-0812">Transmembrane</keyword>
<evidence type="ECO:0000256" key="1">
    <source>
        <dbReference type="SAM" id="MobiDB-lite"/>
    </source>
</evidence>
<keyword evidence="4" id="KW-1185">Reference proteome</keyword>
<dbReference type="AlphaFoldDB" id="A0AAD5D7L8"/>
<gene>
    <name evidence="3" type="ORF">M8C21_002201</name>
</gene>
<comment type="caution">
    <text evidence="3">The sequence shown here is derived from an EMBL/GenBank/DDBJ whole genome shotgun (WGS) entry which is preliminary data.</text>
</comment>